<dbReference type="EMBL" id="CP006932">
    <property type="protein sequence ID" value="AHK22447.1"/>
    <property type="molecule type" value="Genomic_DNA"/>
</dbReference>
<reference evidence="6 7" key="1">
    <citation type="journal article" date="2014" name="Genome Biol. Evol.">
        <title>Phylogenomics of "Candidatus Hepatoplasma crinochetorum," a Lineage of Mollicutes Associated with Noninsect Arthropods.</title>
        <authorList>
            <person name="Leclercq S."/>
            <person name="Dittmer J."/>
            <person name="Bouchon D."/>
            <person name="Cordaux R."/>
        </authorList>
    </citation>
    <scope>NUCLEOTIDE SEQUENCE [LARGE SCALE GENOMIC DNA]</scope>
    <source>
        <strain evidence="6 7">Av</strain>
    </source>
</reference>
<feature type="transmembrane region" description="Helical" evidence="5">
    <location>
        <begin position="12"/>
        <end position="32"/>
    </location>
</feature>
<dbReference type="GO" id="GO:0016020">
    <property type="term" value="C:membrane"/>
    <property type="evidence" value="ECO:0007669"/>
    <property type="project" value="UniProtKB-SubCell"/>
</dbReference>
<feature type="transmembrane region" description="Helical" evidence="5">
    <location>
        <begin position="226"/>
        <end position="246"/>
    </location>
</feature>
<name>W8GJP7_9MOLU</name>
<sequence length="250" mass="28609">MKENLQKNKKIKVNWIEIILFLFCTIASSYFIFSNLDTNTWDTYLIYADIFIGVIAALALSKRYRYAWILLLIDACFYGSVMFATGNYALAIVNVIIIPIILIFAGINWKKEGFTKEKLIKTRKLNFWQGILLVTIIAILTIGLGVFTGYIVIDLIGVSNDDIPIYQIALDAFSASIAVIAFSFSMMRYRETFFLYTILNTVKIIMFCLLLFSFGGQEGSEKTTLFISLILAITYFFNALYGIFMWNKKN</sequence>
<feature type="transmembrane region" description="Helical" evidence="5">
    <location>
        <begin position="44"/>
        <end position="60"/>
    </location>
</feature>
<evidence type="ECO:0000313" key="6">
    <source>
        <dbReference type="EMBL" id="AHK22447.1"/>
    </source>
</evidence>
<evidence type="ECO:0000256" key="1">
    <source>
        <dbReference type="ARBA" id="ARBA00004141"/>
    </source>
</evidence>
<dbReference type="STRING" id="1427984.X271_00341"/>
<feature type="transmembrane region" description="Helical" evidence="5">
    <location>
        <begin position="165"/>
        <end position="186"/>
    </location>
</feature>
<evidence type="ECO:0000256" key="4">
    <source>
        <dbReference type="ARBA" id="ARBA00023136"/>
    </source>
</evidence>
<keyword evidence="3 5" id="KW-1133">Transmembrane helix</keyword>
<keyword evidence="4 5" id="KW-0472">Membrane</keyword>
<evidence type="ECO:0000256" key="5">
    <source>
        <dbReference type="SAM" id="Phobius"/>
    </source>
</evidence>
<feature type="transmembrane region" description="Helical" evidence="5">
    <location>
        <begin position="193"/>
        <end position="214"/>
    </location>
</feature>
<dbReference type="InterPro" id="IPR006419">
    <property type="entry name" value="NMN_transpt_PnuC"/>
</dbReference>
<dbReference type="RefSeq" id="WP_025208743.1">
    <property type="nucleotide sequence ID" value="NZ_CP006932.1"/>
</dbReference>
<dbReference type="NCBIfam" id="TIGR01528">
    <property type="entry name" value="NMN_trans_PnuC"/>
    <property type="match status" value="1"/>
</dbReference>
<feature type="transmembrane region" description="Helical" evidence="5">
    <location>
        <begin position="130"/>
        <end position="153"/>
    </location>
</feature>
<dbReference type="HOGENOM" id="CLU_1109823_0_0_14"/>
<feature type="transmembrane region" description="Helical" evidence="5">
    <location>
        <begin position="67"/>
        <end position="84"/>
    </location>
</feature>
<evidence type="ECO:0000313" key="7">
    <source>
        <dbReference type="Proteomes" id="UP000019450"/>
    </source>
</evidence>
<evidence type="ECO:0000256" key="3">
    <source>
        <dbReference type="ARBA" id="ARBA00022989"/>
    </source>
</evidence>
<protein>
    <submittedName>
        <fullName evidence="6">Nicotinamide mononucleotide transporter</fullName>
    </submittedName>
</protein>
<dbReference type="AlphaFoldDB" id="W8GJP7"/>
<dbReference type="GO" id="GO:0034257">
    <property type="term" value="F:nicotinamide riboside transmembrane transporter activity"/>
    <property type="evidence" value="ECO:0007669"/>
    <property type="project" value="InterPro"/>
</dbReference>
<accession>W8GJP7</accession>
<comment type="subcellular location">
    <subcellularLocation>
        <location evidence="1">Membrane</location>
        <topology evidence="1">Multi-pass membrane protein</topology>
    </subcellularLocation>
</comment>
<dbReference type="Proteomes" id="UP000019450">
    <property type="component" value="Chromosome"/>
</dbReference>
<organism evidence="6 7">
    <name type="scientific">Candidatus Hepatoplasma crinochetorum Av</name>
    <dbReference type="NCBI Taxonomy" id="1427984"/>
    <lineage>
        <taxon>Bacteria</taxon>
        <taxon>Bacillati</taxon>
        <taxon>Mycoplasmatota</taxon>
        <taxon>Mollicutes</taxon>
        <taxon>Candidatus Hepatoplasmataceae</taxon>
        <taxon>Candidatus Hepatoplasma</taxon>
    </lineage>
</organism>
<dbReference type="KEGG" id="hcr:X271_00341"/>
<proteinExistence type="predicted"/>
<dbReference type="Pfam" id="PF04973">
    <property type="entry name" value="NMN_transporter"/>
    <property type="match status" value="1"/>
</dbReference>
<keyword evidence="7" id="KW-1185">Reference proteome</keyword>
<gene>
    <name evidence="6" type="ORF">X271_00341</name>
</gene>
<keyword evidence="2 5" id="KW-0812">Transmembrane</keyword>
<evidence type="ECO:0000256" key="2">
    <source>
        <dbReference type="ARBA" id="ARBA00022692"/>
    </source>
</evidence>
<feature type="transmembrane region" description="Helical" evidence="5">
    <location>
        <begin position="90"/>
        <end position="109"/>
    </location>
</feature>